<evidence type="ECO:0000313" key="1">
    <source>
        <dbReference type="Proteomes" id="UP000887574"/>
    </source>
</evidence>
<dbReference type="InterPro" id="IPR032675">
    <property type="entry name" value="LRR_dom_sf"/>
</dbReference>
<dbReference type="Gene3D" id="3.80.10.10">
    <property type="entry name" value="Ribonuclease Inhibitor"/>
    <property type="match status" value="1"/>
</dbReference>
<keyword evidence="1" id="KW-1185">Reference proteome</keyword>
<sequence>MTRQLSRNLGVLWTSVDEYLLASSGTNFNADAASQDVTDIEIFQVATRQGSNFVERVCKKWNKAAKKSCLTFVIALPGSCRLEIASSSNWQSEAHVLSKLVEFASQLKSLSIHLSRKPVAKTLNKLLSKCNQLEHLELTKVKGYNFECLPYSLKSLVLGMKNLFESLTLPYSEAVSDHCRFLIKIDMTKLRHLSTFLRSNQGRARGHYCEEYGSAEVSDLDLLSSSPSNIANFADLRHLTHVCILSVNLVSVCQLLLALVVGGNLEYFYTDSGVPFSGVCFALSQGRNLTHIYVEAFGEGTSPDSPEDPRIRHIYCGYRRLVDVPFHPWAVFHNVPSTFPHLGFSEYEVFLVNHINGDESLAKSLLYLLLFT</sequence>
<dbReference type="AlphaFoldDB" id="A0A915EAM6"/>
<dbReference type="WBParaSite" id="jg384">
    <property type="protein sequence ID" value="jg384"/>
    <property type="gene ID" value="jg384"/>
</dbReference>
<dbReference type="Proteomes" id="UP000887574">
    <property type="component" value="Unplaced"/>
</dbReference>
<protein>
    <submittedName>
        <fullName evidence="2">Uncharacterized protein</fullName>
    </submittedName>
</protein>
<proteinExistence type="predicted"/>
<reference evidence="2" key="1">
    <citation type="submission" date="2022-11" db="UniProtKB">
        <authorList>
            <consortium name="WormBaseParasite"/>
        </authorList>
    </citation>
    <scope>IDENTIFICATION</scope>
</reference>
<name>A0A915EAM6_9BILA</name>
<accession>A0A915EAM6</accession>
<evidence type="ECO:0000313" key="2">
    <source>
        <dbReference type="WBParaSite" id="jg384"/>
    </source>
</evidence>
<organism evidence="1 2">
    <name type="scientific">Ditylenchus dipsaci</name>
    <dbReference type="NCBI Taxonomy" id="166011"/>
    <lineage>
        <taxon>Eukaryota</taxon>
        <taxon>Metazoa</taxon>
        <taxon>Ecdysozoa</taxon>
        <taxon>Nematoda</taxon>
        <taxon>Chromadorea</taxon>
        <taxon>Rhabditida</taxon>
        <taxon>Tylenchina</taxon>
        <taxon>Tylenchomorpha</taxon>
        <taxon>Sphaerularioidea</taxon>
        <taxon>Anguinidae</taxon>
        <taxon>Anguininae</taxon>
        <taxon>Ditylenchus</taxon>
    </lineage>
</organism>